<reference evidence="2 3" key="1">
    <citation type="submission" date="2016-10" db="EMBL/GenBank/DDBJ databases">
        <authorList>
            <person name="de Groot N.N."/>
        </authorList>
    </citation>
    <scope>NUCLEOTIDE SEQUENCE [LARGE SCALE GENOMIC DNA]</scope>
    <source>
        <strain evidence="2 3">DSM 24015</strain>
    </source>
</reference>
<sequence>MKKLFSLFPMLCILLMQTSCNTAHGINTSKPLANVFLDKNSNEVIGTEQMLERIAKDANLGKNQQFIELSLKKLNKSEKTKADDNN</sequence>
<dbReference type="EMBL" id="FNAS01000013">
    <property type="protein sequence ID" value="SDE56642.1"/>
    <property type="molecule type" value="Genomic_DNA"/>
</dbReference>
<accession>A0A1G7DZ25</accession>
<evidence type="ECO:0000256" key="1">
    <source>
        <dbReference type="SAM" id="SignalP"/>
    </source>
</evidence>
<evidence type="ECO:0000313" key="3">
    <source>
        <dbReference type="Proteomes" id="UP000198517"/>
    </source>
</evidence>
<proteinExistence type="predicted"/>
<protein>
    <submittedName>
        <fullName evidence="2">Uncharacterized protein</fullName>
    </submittedName>
</protein>
<gene>
    <name evidence="2" type="ORF">SAMN05421544_11339</name>
</gene>
<organism evidence="2 3">
    <name type="scientific">Riemerella columbipharyngis</name>
    <dbReference type="NCBI Taxonomy" id="1071918"/>
    <lineage>
        <taxon>Bacteria</taxon>
        <taxon>Pseudomonadati</taxon>
        <taxon>Bacteroidota</taxon>
        <taxon>Flavobacteriia</taxon>
        <taxon>Flavobacteriales</taxon>
        <taxon>Weeksellaceae</taxon>
        <taxon>Riemerella</taxon>
    </lineage>
</organism>
<feature type="chain" id="PRO_5011620491" evidence="1">
    <location>
        <begin position="23"/>
        <end position="86"/>
    </location>
</feature>
<keyword evidence="3" id="KW-1185">Reference proteome</keyword>
<dbReference type="Proteomes" id="UP000198517">
    <property type="component" value="Unassembled WGS sequence"/>
</dbReference>
<name>A0A1G7DZ25_9FLAO</name>
<evidence type="ECO:0000313" key="2">
    <source>
        <dbReference type="EMBL" id="SDE56642.1"/>
    </source>
</evidence>
<keyword evidence="1" id="KW-0732">Signal</keyword>
<dbReference type="RefSeq" id="WP_143017747.1">
    <property type="nucleotide sequence ID" value="NZ_FNAS01000013.1"/>
</dbReference>
<dbReference type="STRING" id="1071918.SAMN05421544_11339"/>
<dbReference type="AlphaFoldDB" id="A0A1G7DZ25"/>
<feature type="signal peptide" evidence="1">
    <location>
        <begin position="1"/>
        <end position="22"/>
    </location>
</feature>